<keyword evidence="2" id="KW-1185">Reference proteome</keyword>
<comment type="caution">
    <text evidence="1">The sequence shown here is derived from an EMBL/GenBank/DDBJ whole genome shotgun (WGS) entry which is preliminary data.</text>
</comment>
<reference evidence="1 2" key="1">
    <citation type="submission" date="2018-06" db="EMBL/GenBank/DDBJ databases">
        <title>Genomic Encyclopedia of Archaeal and Bacterial Type Strains, Phase II (KMG-II): from individual species to whole genera.</title>
        <authorList>
            <person name="Goeker M."/>
        </authorList>
    </citation>
    <scope>NUCLEOTIDE SEQUENCE [LARGE SCALE GENOMIC DNA]</scope>
    <source>
        <strain evidence="1 2">DSM 29821</strain>
    </source>
</reference>
<organism evidence="1 2">
    <name type="scientific">Chitinophaga dinghuensis</name>
    <dbReference type="NCBI Taxonomy" id="1539050"/>
    <lineage>
        <taxon>Bacteria</taxon>
        <taxon>Pseudomonadati</taxon>
        <taxon>Bacteroidota</taxon>
        <taxon>Chitinophagia</taxon>
        <taxon>Chitinophagales</taxon>
        <taxon>Chitinophagaceae</taxon>
        <taxon>Chitinophaga</taxon>
    </lineage>
</organism>
<accession>A0A327W5K5</accession>
<dbReference type="Proteomes" id="UP000249819">
    <property type="component" value="Unassembled WGS sequence"/>
</dbReference>
<gene>
    <name evidence="1" type="ORF">CLV59_103413</name>
</gene>
<proteinExistence type="predicted"/>
<evidence type="ECO:0000313" key="1">
    <source>
        <dbReference type="EMBL" id="RAJ83445.1"/>
    </source>
</evidence>
<dbReference type="EMBL" id="QLMA01000003">
    <property type="protein sequence ID" value="RAJ83445.1"/>
    <property type="molecule type" value="Genomic_DNA"/>
</dbReference>
<protein>
    <submittedName>
        <fullName evidence="1">Uncharacterized protein</fullName>
    </submittedName>
</protein>
<evidence type="ECO:0000313" key="2">
    <source>
        <dbReference type="Proteomes" id="UP000249819"/>
    </source>
</evidence>
<dbReference type="AlphaFoldDB" id="A0A327W5K5"/>
<name>A0A327W5K5_9BACT</name>
<sequence>MLLLLGGCISTAHVQGTYTNVYAEVAGVEFKLCQEPNKFEYYSRTEGSVTDYSSGTWQQDKKSIFLHGFDDKNIKVLNVESKVEDSPNENDDKIVVNYKGNPYDTFIKVDILINGCFHSRITGDTIHSTDKVVRTLQVKSYMMHDGFGFVAPPHIDTLYSPEIVLTNPNNRKRILLKINVAHKDYYRSSFTDTLIVKSKHTLEWRGQKFRKLRD</sequence>